<accession>A2CD28</accession>
<dbReference type="RefSeq" id="WP_011827231.1">
    <property type="nucleotide sequence ID" value="NC_008820.1"/>
</dbReference>
<proteinExistence type="predicted"/>
<dbReference type="EMBL" id="CP000554">
    <property type="protein sequence ID" value="ABM79388.1"/>
    <property type="molecule type" value="Genomic_DNA"/>
</dbReference>
<evidence type="ECO:0000313" key="3">
    <source>
        <dbReference type="Proteomes" id="UP000002274"/>
    </source>
</evidence>
<sequence length="213" mass="23398">MRSWCRPGPIVVVGLLFWLIAAGPLRPYRQALTNGKPPQLILVLGGDVDREHLGIRLARDLNLPLVVSGGSNLEYAQWLVREVGIPPSQVQLDYRAKDTLGNFTSLVDELQLKGIQHVLLVTSEDHLPRSMAVGHVVAGSRGIRLTGISVSCANQCREEGVRKRISDWVRAWAWVATGRDLKDWAQRRWPEALSAGGGDALLPNSKVLDPAAH</sequence>
<name>A2CD28_PROM3</name>
<dbReference type="AlphaFoldDB" id="A2CD28"/>
<gene>
    <name evidence="2" type="ordered locus">P9303_26581</name>
</gene>
<evidence type="ECO:0000259" key="1">
    <source>
        <dbReference type="Pfam" id="PF02698"/>
    </source>
</evidence>
<evidence type="ECO:0000313" key="2">
    <source>
        <dbReference type="EMBL" id="ABM79388.1"/>
    </source>
</evidence>
<dbReference type="CDD" id="cd06259">
    <property type="entry name" value="YdcF-like"/>
    <property type="match status" value="1"/>
</dbReference>
<dbReference type="Pfam" id="PF02698">
    <property type="entry name" value="DUF218"/>
    <property type="match status" value="1"/>
</dbReference>
<feature type="domain" description="DUF218" evidence="1">
    <location>
        <begin position="40"/>
        <end position="134"/>
    </location>
</feature>
<reference evidence="2 3" key="1">
    <citation type="journal article" date="2007" name="PLoS Genet.">
        <title>Patterns and implications of gene gain and loss in the evolution of Prochlorococcus.</title>
        <authorList>
            <person name="Kettler G.C."/>
            <person name="Martiny A.C."/>
            <person name="Huang K."/>
            <person name="Zucker J."/>
            <person name="Coleman M.L."/>
            <person name="Rodrigue S."/>
            <person name="Chen F."/>
            <person name="Lapidus A."/>
            <person name="Ferriera S."/>
            <person name="Johnson J."/>
            <person name="Steglich C."/>
            <person name="Church G.M."/>
            <person name="Richardson P."/>
            <person name="Chisholm S.W."/>
        </authorList>
    </citation>
    <scope>NUCLEOTIDE SEQUENCE [LARGE SCALE GENOMIC DNA]</scope>
    <source>
        <strain evidence="2 3">MIT 9303</strain>
    </source>
</reference>
<protein>
    <recommendedName>
        <fullName evidence="1">DUF218 domain-containing protein</fullName>
    </recommendedName>
</protein>
<dbReference type="Proteomes" id="UP000002274">
    <property type="component" value="Chromosome"/>
</dbReference>
<dbReference type="KEGG" id="pmf:P9303_26581"/>
<dbReference type="InterPro" id="IPR003848">
    <property type="entry name" value="DUF218"/>
</dbReference>
<dbReference type="HOGENOM" id="CLU_103370_0_0_3"/>
<dbReference type="BioCyc" id="PMAR59922:G1G80-2329-MONOMER"/>
<organism evidence="2 3">
    <name type="scientific">Prochlorococcus marinus (strain MIT 9303)</name>
    <dbReference type="NCBI Taxonomy" id="59922"/>
    <lineage>
        <taxon>Bacteria</taxon>
        <taxon>Bacillati</taxon>
        <taxon>Cyanobacteriota</taxon>
        <taxon>Cyanophyceae</taxon>
        <taxon>Synechococcales</taxon>
        <taxon>Prochlorococcaceae</taxon>
        <taxon>Prochlorococcus</taxon>
    </lineage>
</organism>
<dbReference type="STRING" id="59922.P9303_26581"/>